<evidence type="ECO:0000313" key="12">
    <source>
        <dbReference type="EMBL" id="MFG6205495.1"/>
    </source>
</evidence>
<feature type="binding site" evidence="10">
    <location>
        <position position="42"/>
    </location>
    <ligand>
        <name>Mg(2+)</name>
        <dbReference type="ChEBI" id="CHEBI:18420"/>
    </ligand>
</feature>
<keyword evidence="7 10" id="KW-0808">Transferase</keyword>
<evidence type="ECO:0000256" key="6">
    <source>
        <dbReference type="ARBA" id="ARBA00022605"/>
    </source>
</evidence>
<dbReference type="Pfam" id="PF08502">
    <property type="entry name" value="LeuA_dimer"/>
    <property type="match status" value="1"/>
</dbReference>
<comment type="similarity">
    <text evidence="3 10">Belongs to the alpha-IPM synthase/homocitrate synthase family. LeuA type 2 subfamily.</text>
</comment>
<evidence type="ECO:0000256" key="7">
    <source>
        <dbReference type="ARBA" id="ARBA00022679"/>
    </source>
</evidence>
<evidence type="ECO:0000256" key="4">
    <source>
        <dbReference type="ARBA" id="ARBA00012973"/>
    </source>
</evidence>
<evidence type="ECO:0000256" key="2">
    <source>
        <dbReference type="ARBA" id="ARBA00004689"/>
    </source>
</evidence>
<dbReference type="InterPro" id="IPR013785">
    <property type="entry name" value="Aldolase_TIM"/>
</dbReference>
<dbReference type="GO" id="GO:0003852">
    <property type="term" value="F:2-isopropylmalate synthase activity"/>
    <property type="evidence" value="ECO:0007669"/>
    <property type="project" value="UniProtKB-EC"/>
</dbReference>
<dbReference type="Pfam" id="PF22615">
    <property type="entry name" value="IPMS_D2"/>
    <property type="match status" value="1"/>
</dbReference>
<dbReference type="PROSITE" id="PS50991">
    <property type="entry name" value="PYR_CT"/>
    <property type="match status" value="1"/>
</dbReference>
<evidence type="ECO:0000256" key="1">
    <source>
        <dbReference type="ARBA" id="ARBA00000064"/>
    </source>
</evidence>
<dbReference type="Gene3D" id="3.30.160.270">
    <property type="match status" value="1"/>
</dbReference>
<dbReference type="PANTHER" id="PTHR46911">
    <property type="match status" value="1"/>
</dbReference>
<comment type="cofactor">
    <cofactor evidence="10">
        <name>Mg(2+)</name>
        <dbReference type="ChEBI" id="CHEBI:18420"/>
    </cofactor>
</comment>
<feature type="binding site" evidence="10">
    <location>
        <position position="246"/>
    </location>
    <ligand>
        <name>Mg(2+)</name>
        <dbReference type="ChEBI" id="CHEBI:18420"/>
    </ligand>
</feature>
<keyword evidence="13" id="KW-1185">Reference proteome</keyword>
<dbReference type="Pfam" id="PF00682">
    <property type="entry name" value="HMGL-like"/>
    <property type="match status" value="1"/>
</dbReference>
<comment type="catalytic activity">
    <reaction evidence="1 10">
        <text>3-methyl-2-oxobutanoate + acetyl-CoA + H2O = (2S)-2-isopropylmalate + CoA + H(+)</text>
        <dbReference type="Rhea" id="RHEA:21524"/>
        <dbReference type="ChEBI" id="CHEBI:1178"/>
        <dbReference type="ChEBI" id="CHEBI:11851"/>
        <dbReference type="ChEBI" id="CHEBI:15377"/>
        <dbReference type="ChEBI" id="CHEBI:15378"/>
        <dbReference type="ChEBI" id="CHEBI:57287"/>
        <dbReference type="ChEBI" id="CHEBI:57288"/>
        <dbReference type="EC" id="2.3.3.13"/>
    </reaction>
</comment>
<keyword evidence="6 10" id="KW-0028">Amino-acid biosynthesis</keyword>
<feature type="binding site" evidence="10">
    <location>
        <position position="248"/>
    </location>
    <ligand>
        <name>Mg(2+)</name>
        <dbReference type="ChEBI" id="CHEBI:18420"/>
    </ligand>
</feature>
<evidence type="ECO:0000313" key="13">
    <source>
        <dbReference type="Proteomes" id="UP001605918"/>
    </source>
</evidence>
<comment type="function">
    <text evidence="10">Catalyzes the condensation of the acetyl group of acetyl-CoA with 3-methyl-2-oxobutanoate (2-ketoisovalerate) to form 3-carboxy-3-hydroxy-4-methylpentanoate (2-isopropylmalate).</text>
</comment>
<dbReference type="EC" id="2.3.3.13" evidence="4 10"/>
<dbReference type="PROSITE" id="PS00815">
    <property type="entry name" value="AIPM_HOMOCIT_SYNTH_1"/>
    <property type="match status" value="1"/>
</dbReference>
<dbReference type="InterPro" id="IPR000891">
    <property type="entry name" value="PYR_CT"/>
</dbReference>
<dbReference type="SMART" id="SM00917">
    <property type="entry name" value="LeuA_dimer"/>
    <property type="match status" value="1"/>
</dbReference>
<feature type="domain" description="Pyruvate carboxyltransferase" evidence="11">
    <location>
        <begin position="33"/>
        <end position="307"/>
    </location>
</feature>
<feature type="region of interest" description="Regulatory domain" evidence="10">
    <location>
        <begin position="439"/>
        <end position="559"/>
    </location>
</feature>
<comment type="caution">
    <text evidence="12">The sequence shown here is derived from an EMBL/GenBank/DDBJ whole genome shotgun (WGS) entry which is preliminary data.</text>
</comment>
<dbReference type="SUPFAM" id="SSF89000">
    <property type="entry name" value="post-HMGL domain-like"/>
    <property type="match status" value="1"/>
</dbReference>
<proteinExistence type="inferred from homology"/>
<keyword evidence="5 10" id="KW-0432">Leucine biosynthesis</keyword>
<keyword evidence="10" id="KW-0460">Magnesium</keyword>
<dbReference type="PROSITE" id="PS00816">
    <property type="entry name" value="AIPM_HOMOCIT_SYNTH_2"/>
    <property type="match status" value="1"/>
</dbReference>
<evidence type="ECO:0000259" key="11">
    <source>
        <dbReference type="PROSITE" id="PS50991"/>
    </source>
</evidence>
<dbReference type="Gene3D" id="3.20.20.70">
    <property type="entry name" value="Aldolase class I"/>
    <property type="match status" value="1"/>
</dbReference>
<evidence type="ECO:0000256" key="3">
    <source>
        <dbReference type="ARBA" id="ARBA00009767"/>
    </source>
</evidence>
<sequence>MSMLKDPSSKYRAFPVINLPDRTWPSKTIDTAPIWCSSDLRDGNQSLIEPMDAAKKLRFWKTLVQVGVKEIEASFPAASQTDFDFVRTLIEEGHIPDDTTIQVLTQGREDLIERTFESLRGAKKAIVHLYNATSPSFRRIVFNQDKDGIKAIAVNAAKLFVKYAAMQPDTEWTFEYSPETFSATELEFAKEVCDAVIEVWNPTPEHKMILNLPATVECATPNVYADQIEWFGRNINRRDSVIISLHTHNDRGTGVAATELGLMAGADRVEGCLFGNGERTGNVDLVTVALNMYTQGLDPQLDFSDIDGVRKVVEECNQIQVHPRHPYVGDLVHTAFSGSHQDAIRKGFSQQKPDALWEVPYLPIDPADIGRSYEAVIRVNSQSGKGGIAYLLEQEYGISLPRRMQIEFSQVVQRETDRLGLEMTAKQIHSLLISEYLQANTPYALVSHRLQEENGNSAVEVEVASKGQGETNLHWRGKGNGALEALVAGLPVPVEIMDYNEHAIGAGTNAKAAAYIELRVNGERAVHGVGIDENITTASFKALFSALNRSLSQPEAKAA</sequence>
<dbReference type="HAMAP" id="MF_00572">
    <property type="entry name" value="LeuA_type2"/>
    <property type="match status" value="1"/>
</dbReference>
<evidence type="ECO:0000256" key="8">
    <source>
        <dbReference type="ARBA" id="ARBA00022723"/>
    </source>
</evidence>
<comment type="subcellular location">
    <subcellularLocation>
        <location evidence="10">Cytoplasm</location>
    </subcellularLocation>
</comment>
<dbReference type="SUPFAM" id="SSF110921">
    <property type="entry name" value="2-isopropylmalate synthase LeuA, allosteric (dimerisation) domain"/>
    <property type="match status" value="1"/>
</dbReference>
<dbReference type="Proteomes" id="UP001605918">
    <property type="component" value="Unassembled WGS sequence"/>
</dbReference>
<dbReference type="InterPro" id="IPR054692">
    <property type="entry name" value="LeuA-like_post-cat"/>
</dbReference>
<name>A0ABW7DBS6_9PSED</name>
<evidence type="ECO:0000256" key="9">
    <source>
        <dbReference type="ARBA" id="ARBA00023304"/>
    </source>
</evidence>
<comment type="subunit">
    <text evidence="10">Homodimer.</text>
</comment>
<dbReference type="InterPro" id="IPR005668">
    <property type="entry name" value="IPM_Synthase"/>
</dbReference>
<dbReference type="NCBIfam" id="NF002991">
    <property type="entry name" value="PRK03739.1"/>
    <property type="match status" value="1"/>
</dbReference>
<dbReference type="RefSeq" id="WP_090286008.1">
    <property type="nucleotide sequence ID" value="NZ_JBIEIL010000006.1"/>
</dbReference>
<comment type="pathway">
    <text evidence="2 10">Amino-acid biosynthesis; L-leucine biosynthesis; L-leucine from 3-methyl-2-oxobutanoate: step 1/4.</text>
</comment>
<accession>A0ABW7DBS6</accession>
<reference evidence="12 13" key="1">
    <citation type="submission" date="2024-10" db="EMBL/GenBank/DDBJ databases">
        <title>Whole genome of Pseudomonas sp Strain RB5.</title>
        <authorList>
            <person name="Selami N."/>
        </authorList>
    </citation>
    <scope>NUCLEOTIDE SEQUENCE [LARGE SCALE GENOMIC DNA]</scope>
    <source>
        <strain evidence="12 13">RB5</strain>
    </source>
</reference>
<evidence type="ECO:0000256" key="10">
    <source>
        <dbReference type="HAMAP-Rule" id="MF_00572"/>
    </source>
</evidence>
<keyword evidence="10" id="KW-0963">Cytoplasm</keyword>
<dbReference type="SUPFAM" id="SSF51569">
    <property type="entry name" value="Aldolase"/>
    <property type="match status" value="1"/>
</dbReference>
<dbReference type="CDD" id="cd07942">
    <property type="entry name" value="DRE_TIM_LeuA"/>
    <property type="match status" value="1"/>
</dbReference>
<protein>
    <recommendedName>
        <fullName evidence="4 10">2-isopropylmalate synthase</fullName>
        <ecNumber evidence="4 10">2.3.3.13</ecNumber>
    </recommendedName>
    <alternativeName>
        <fullName evidence="10">Alpha-IPM synthase</fullName>
    </alternativeName>
    <alternativeName>
        <fullName evidence="10">Alpha-isopropylmalate synthase</fullName>
    </alternativeName>
</protein>
<dbReference type="InterPro" id="IPR013709">
    <property type="entry name" value="2-isopropylmalate_synth_dimer"/>
</dbReference>
<dbReference type="InterPro" id="IPR036230">
    <property type="entry name" value="LeuA_allosteric_dom_sf"/>
</dbReference>
<keyword evidence="9 10" id="KW-0100">Branched-chain amino acid biosynthesis</keyword>
<dbReference type="InterPro" id="IPR002034">
    <property type="entry name" value="AIPM/Hcit_synth_CS"/>
</dbReference>
<dbReference type="NCBIfam" id="TIGR00970">
    <property type="entry name" value="leuA_yeast"/>
    <property type="match status" value="1"/>
</dbReference>
<gene>
    <name evidence="10 12" type="primary">leuA</name>
    <name evidence="12" type="ORF">ACGSLL_14090</name>
</gene>
<dbReference type="PANTHER" id="PTHR46911:SF1">
    <property type="entry name" value="2-ISOPROPYLMALATE SYNTHASE"/>
    <property type="match status" value="1"/>
</dbReference>
<evidence type="ECO:0000256" key="5">
    <source>
        <dbReference type="ARBA" id="ARBA00022430"/>
    </source>
</evidence>
<keyword evidence="8 10" id="KW-0479">Metal-binding</keyword>
<dbReference type="EMBL" id="JBIEIL010000006">
    <property type="protein sequence ID" value="MFG6205495.1"/>
    <property type="molecule type" value="Genomic_DNA"/>
</dbReference>
<feature type="binding site" evidence="10">
    <location>
        <position position="282"/>
    </location>
    <ligand>
        <name>Mg(2+)</name>
        <dbReference type="ChEBI" id="CHEBI:18420"/>
    </ligand>
</feature>
<dbReference type="InterPro" id="IPR039371">
    <property type="entry name" value="LeuA_N_DRE-TIM"/>
</dbReference>
<keyword evidence="12" id="KW-0012">Acyltransferase</keyword>
<organism evidence="12 13">
    <name type="scientific">Pseudomonas retamae</name>
    <dbReference type="NCBI Taxonomy" id="702110"/>
    <lineage>
        <taxon>Bacteria</taxon>
        <taxon>Pseudomonadati</taxon>
        <taxon>Pseudomonadota</taxon>
        <taxon>Gammaproteobacteria</taxon>
        <taxon>Pseudomonadales</taxon>
        <taxon>Pseudomonadaceae</taxon>
        <taxon>Pseudomonas</taxon>
    </lineage>
</organism>